<keyword evidence="3" id="KW-1185">Reference proteome</keyword>
<protein>
    <submittedName>
        <fullName evidence="2">Uncharacterized protein</fullName>
    </submittedName>
</protein>
<evidence type="ECO:0000313" key="2">
    <source>
        <dbReference type="EMBL" id="TBU55349.1"/>
    </source>
</evidence>
<feature type="compositionally biased region" description="Polar residues" evidence="1">
    <location>
        <begin position="132"/>
        <end position="143"/>
    </location>
</feature>
<proteinExistence type="predicted"/>
<gene>
    <name evidence="2" type="ORF">BD310DRAFT_933869</name>
</gene>
<organism evidence="2 3">
    <name type="scientific">Dichomitus squalens</name>
    <dbReference type="NCBI Taxonomy" id="114155"/>
    <lineage>
        <taxon>Eukaryota</taxon>
        <taxon>Fungi</taxon>
        <taxon>Dikarya</taxon>
        <taxon>Basidiomycota</taxon>
        <taxon>Agaricomycotina</taxon>
        <taxon>Agaricomycetes</taxon>
        <taxon>Polyporales</taxon>
        <taxon>Polyporaceae</taxon>
        <taxon>Dichomitus</taxon>
    </lineage>
</organism>
<feature type="region of interest" description="Disordered" evidence="1">
    <location>
        <begin position="78"/>
        <end position="173"/>
    </location>
</feature>
<sequence>MIRKVRSARTQQISLRTGLAAPPHLALASSLSCQGHAVSNYYSQPISHPPLRASLANYPLPLLTSPPLPLRSQKYISQNMRDNSPPPCELHSYPPRGPPARTVLTSRSDTSRRLSQHATFRSPPCESPRAPSPNQHLSPSILNRSLPPRHAPFQTPASRSNSPPSQNKTRCTIPAPDLFLSPCSFPRTGSRSPSSLRAATRVCHMLSIWALTWGASEARLHWRP</sequence>
<dbReference type="EMBL" id="ML145170">
    <property type="protein sequence ID" value="TBU55349.1"/>
    <property type="molecule type" value="Genomic_DNA"/>
</dbReference>
<dbReference type="PROSITE" id="PS51257">
    <property type="entry name" value="PROKAR_LIPOPROTEIN"/>
    <property type="match status" value="1"/>
</dbReference>
<evidence type="ECO:0000256" key="1">
    <source>
        <dbReference type="SAM" id="MobiDB-lite"/>
    </source>
</evidence>
<name>A0A4Q9PM94_9APHY</name>
<dbReference type="AlphaFoldDB" id="A0A4Q9PM94"/>
<evidence type="ECO:0000313" key="3">
    <source>
        <dbReference type="Proteomes" id="UP000292082"/>
    </source>
</evidence>
<dbReference type="Proteomes" id="UP000292082">
    <property type="component" value="Unassembled WGS sequence"/>
</dbReference>
<feature type="compositionally biased region" description="Polar residues" evidence="1">
    <location>
        <begin position="155"/>
        <end position="170"/>
    </location>
</feature>
<accession>A0A4Q9PM94</accession>
<reference evidence="2 3" key="1">
    <citation type="submission" date="2019-01" db="EMBL/GenBank/DDBJ databases">
        <title>Draft genome sequences of three monokaryotic isolates of the white-rot basidiomycete fungus Dichomitus squalens.</title>
        <authorList>
            <consortium name="DOE Joint Genome Institute"/>
            <person name="Lopez S.C."/>
            <person name="Andreopoulos B."/>
            <person name="Pangilinan J."/>
            <person name="Lipzen A."/>
            <person name="Riley R."/>
            <person name="Ahrendt S."/>
            <person name="Ng V."/>
            <person name="Barry K."/>
            <person name="Daum C."/>
            <person name="Grigoriev I.V."/>
            <person name="Hilden K.S."/>
            <person name="Makela M.R."/>
            <person name="de Vries R.P."/>
        </authorList>
    </citation>
    <scope>NUCLEOTIDE SEQUENCE [LARGE SCALE GENOMIC DNA]</scope>
    <source>
        <strain evidence="2 3">CBS 464.89</strain>
    </source>
</reference>